<sequence>MDRTVTTHCDNGLTITTYDASVITKDCSPALFNSCMATDEEIATLRNIVGPDTPLSEPPRGMYSFSHFAALVQRSQNLDKDKNIICTAVLPISLAKEIISAQTSYLITGNISVTTLDDIKLAFLSSKPLSSLVTKLQTGKKWFARMDDCSPKDSEKQNLPISSISELILCLSTSNRARGDFETHIQDDKPIHLFLHPWDVTMNQSVEFRCFVPPWKSQNARITAISQYHWHLPFPSDDFTPRVVIDLAVSFATRSLQDILATAFGKGYL</sequence>
<organism evidence="1 2">
    <name type="scientific">Aureobasidium pullulans</name>
    <name type="common">Black yeast</name>
    <name type="synonym">Pullularia pullulans</name>
    <dbReference type="NCBI Taxonomy" id="5580"/>
    <lineage>
        <taxon>Eukaryota</taxon>
        <taxon>Fungi</taxon>
        <taxon>Dikarya</taxon>
        <taxon>Ascomycota</taxon>
        <taxon>Pezizomycotina</taxon>
        <taxon>Dothideomycetes</taxon>
        <taxon>Dothideomycetidae</taxon>
        <taxon>Dothideales</taxon>
        <taxon>Saccotheciaceae</taxon>
        <taxon>Aureobasidium</taxon>
    </lineage>
</organism>
<dbReference type="EMBL" id="QZAM01000091">
    <property type="protein sequence ID" value="THW43772.1"/>
    <property type="molecule type" value="Genomic_DNA"/>
</dbReference>
<accession>A0AB74IYB4</accession>
<gene>
    <name evidence="1" type="ORF">D6D21_05206</name>
</gene>
<reference evidence="1 2" key="1">
    <citation type="submission" date="2018-10" db="EMBL/GenBank/DDBJ databases">
        <title>Fifty Aureobasidium pullulans genomes reveal a recombining polyextremotolerant generalist.</title>
        <authorList>
            <person name="Gostincar C."/>
            <person name="Turk M."/>
            <person name="Zajc J."/>
            <person name="Gunde-Cimerman N."/>
        </authorList>
    </citation>
    <scope>NUCLEOTIDE SEQUENCE [LARGE SCALE GENOMIC DNA]</scope>
    <source>
        <strain evidence="1 2">EXF-10796</strain>
    </source>
</reference>
<dbReference type="InterPro" id="IPR009772">
    <property type="entry name" value="CDC123"/>
</dbReference>
<protein>
    <recommendedName>
        <fullName evidence="3">Cell division cycle protein 123</fullName>
    </recommendedName>
</protein>
<comment type="caution">
    <text evidence="1">The sequence shown here is derived from an EMBL/GenBank/DDBJ whole genome shotgun (WGS) entry which is preliminary data.</text>
</comment>
<name>A0AB74IYB4_AURPU</name>
<proteinExistence type="predicted"/>
<evidence type="ECO:0008006" key="3">
    <source>
        <dbReference type="Google" id="ProtNLM"/>
    </source>
</evidence>
<dbReference type="Proteomes" id="UP000309076">
    <property type="component" value="Unassembled WGS sequence"/>
</dbReference>
<evidence type="ECO:0000313" key="2">
    <source>
        <dbReference type="Proteomes" id="UP000309076"/>
    </source>
</evidence>
<dbReference type="Pfam" id="PF07065">
    <property type="entry name" value="D123"/>
    <property type="match status" value="1"/>
</dbReference>
<dbReference type="AlphaFoldDB" id="A0AB74IYB4"/>
<evidence type="ECO:0000313" key="1">
    <source>
        <dbReference type="EMBL" id="THW43772.1"/>
    </source>
</evidence>